<evidence type="ECO:0000313" key="3">
    <source>
        <dbReference type="EMBL" id="KAK9123424.1"/>
    </source>
</evidence>
<dbReference type="Pfam" id="PF13561">
    <property type="entry name" value="adh_short_C2"/>
    <property type="match status" value="1"/>
</dbReference>
<comment type="caution">
    <text evidence="3">The sequence shown here is derived from an EMBL/GenBank/DDBJ whole genome shotgun (WGS) entry which is preliminary data.</text>
</comment>
<gene>
    <name evidence="3" type="ORF">Sjap_013026</name>
</gene>
<evidence type="ECO:0000256" key="2">
    <source>
        <dbReference type="ARBA" id="ARBA00023002"/>
    </source>
</evidence>
<dbReference type="InterPro" id="IPR002347">
    <property type="entry name" value="SDR_fam"/>
</dbReference>
<dbReference type="PANTHER" id="PTHR48107">
    <property type="entry name" value="NADPH-DEPENDENT ALDEHYDE REDUCTASE-LIKE PROTEIN, CHLOROPLASTIC-RELATED"/>
    <property type="match status" value="1"/>
</dbReference>
<accession>A0AAP0IX60</accession>
<dbReference type="InterPro" id="IPR036291">
    <property type="entry name" value="NAD(P)-bd_dom_sf"/>
</dbReference>
<dbReference type="PANTHER" id="PTHR48107:SF7">
    <property type="entry name" value="RE15974P"/>
    <property type="match status" value="1"/>
</dbReference>
<dbReference type="AlphaFoldDB" id="A0AAP0IX60"/>
<name>A0AAP0IX60_9MAGN</name>
<sequence length="210" mass="21806">MSTTTLPLQNKVAIVTGASRGIGRAIALHLASMGANLIINDASNSAQAQLLADQINSSSPSSPHPRAIPVQADVSDPFQIPTEDFDRILAMNTRGAFLVAREAANRVMRGGGGRIILLTSSVVASLRPNVGAYAASKAAVEAMAKILAKEMKGTRVTVNCVAPGSIATEMLAGWSKAELERIVEACPLSRMGEPEDVAPLVGFLASDGSE</sequence>
<dbReference type="Proteomes" id="UP001417504">
    <property type="component" value="Unassembled WGS sequence"/>
</dbReference>
<dbReference type="Gene3D" id="3.40.50.720">
    <property type="entry name" value="NAD(P)-binding Rossmann-like Domain"/>
    <property type="match status" value="2"/>
</dbReference>
<dbReference type="PRINTS" id="PR00081">
    <property type="entry name" value="GDHRDH"/>
</dbReference>
<keyword evidence="4" id="KW-1185">Reference proteome</keyword>
<dbReference type="EMBL" id="JBBNAE010000005">
    <property type="protein sequence ID" value="KAK9123424.1"/>
    <property type="molecule type" value="Genomic_DNA"/>
</dbReference>
<evidence type="ECO:0000313" key="4">
    <source>
        <dbReference type="Proteomes" id="UP001417504"/>
    </source>
</evidence>
<evidence type="ECO:0000256" key="1">
    <source>
        <dbReference type="ARBA" id="ARBA00006484"/>
    </source>
</evidence>
<protein>
    <submittedName>
        <fullName evidence="3">Uncharacterized protein</fullName>
    </submittedName>
</protein>
<comment type="similarity">
    <text evidence="1">Belongs to the short-chain dehydrogenases/reductases (SDR) family.</text>
</comment>
<dbReference type="SUPFAM" id="SSF51735">
    <property type="entry name" value="NAD(P)-binding Rossmann-fold domains"/>
    <property type="match status" value="1"/>
</dbReference>
<keyword evidence="2" id="KW-0560">Oxidoreductase</keyword>
<organism evidence="3 4">
    <name type="scientific">Stephania japonica</name>
    <dbReference type="NCBI Taxonomy" id="461633"/>
    <lineage>
        <taxon>Eukaryota</taxon>
        <taxon>Viridiplantae</taxon>
        <taxon>Streptophyta</taxon>
        <taxon>Embryophyta</taxon>
        <taxon>Tracheophyta</taxon>
        <taxon>Spermatophyta</taxon>
        <taxon>Magnoliopsida</taxon>
        <taxon>Ranunculales</taxon>
        <taxon>Menispermaceae</taxon>
        <taxon>Menispermoideae</taxon>
        <taxon>Cissampelideae</taxon>
        <taxon>Stephania</taxon>
    </lineage>
</organism>
<proteinExistence type="inferred from homology"/>
<dbReference type="GO" id="GO:0016614">
    <property type="term" value="F:oxidoreductase activity, acting on CH-OH group of donors"/>
    <property type="evidence" value="ECO:0007669"/>
    <property type="project" value="UniProtKB-ARBA"/>
</dbReference>
<dbReference type="InterPro" id="IPR020904">
    <property type="entry name" value="Sc_DH/Rdtase_CS"/>
</dbReference>
<reference evidence="3 4" key="1">
    <citation type="submission" date="2024-01" db="EMBL/GenBank/DDBJ databases">
        <title>Genome assemblies of Stephania.</title>
        <authorList>
            <person name="Yang L."/>
        </authorList>
    </citation>
    <scope>NUCLEOTIDE SEQUENCE [LARGE SCALE GENOMIC DNA]</scope>
    <source>
        <strain evidence="3">QJT</strain>
        <tissue evidence="3">Leaf</tissue>
    </source>
</reference>
<dbReference type="PROSITE" id="PS00061">
    <property type="entry name" value="ADH_SHORT"/>
    <property type="match status" value="1"/>
</dbReference>